<evidence type="ECO:0000256" key="2">
    <source>
        <dbReference type="ARBA" id="ARBA00023054"/>
    </source>
</evidence>
<gene>
    <name evidence="7" type="ORF">GDO78_014955</name>
</gene>
<dbReference type="SMART" id="SM01391">
    <property type="entry name" value="Filament"/>
    <property type="match status" value="1"/>
</dbReference>
<dbReference type="SUPFAM" id="SSF64593">
    <property type="entry name" value="Intermediate filament protein, coiled coil region"/>
    <property type="match status" value="2"/>
</dbReference>
<feature type="coiled-coil region" evidence="4">
    <location>
        <begin position="64"/>
        <end position="147"/>
    </location>
</feature>
<feature type="domain" description="IF rod" evidence="6">
    <location>
        <begin position="67"/>
        <end position="378"/>
    </location>
</feature>
<dbReference type="Proteomes" id="UP000770717">
    <property type="component" value="Unassembled WGS sequence"/>
</dbReference>
<dbReference type="GO" id="GO:0005882">
    <property type="term" value="C:intermediate filament"/>
    <property type="evidence" value="ECO:0007669"/>
    <property type="project" value="UniProtKB-KW"/>
</dbReference>
<protein>
    <recommendedName>
        <fullName evidence="6">IF rod domain-containing protein</fullName>
    </recommendedName>
</protein>
<dbReference type="PROSITE" id="PS00226">
    <property type="entry name" value="IF_ROD_1"/>
    <property type="match status" value="1"/>
</dbReference>
<feature type="compositionally biased region" description="Polar residues" evidence="5">
    <location>
        <begin position="1"/>
        <end position="21"/>
    </location>
</feature>
<evidence type="ECO:0000256" key="5">
    <source>
        <dbReference type="SAM" id="MobiDB-lite"/>
    </source>
</evidence>
<dbReference type="InterPro" id="IPR018039">
    <property type="entry name" value="IF_conserved"/>
</dbReference>
<proteinExistence type="inferred from homology"/>
<accession>A0A8J6EL44</accession>
<dbReference type="InterPro" id="IPR039008">
    <property type="entry name" value="IF_rod_dom"/>
</dbReference>
<dbReference type="PROSITE" id="PS51842">
    <property type="entry name" value="IF_ROD_2"/>
    <property type="match status" value="1"/>
</dbReference>
<reference evidence="7" key="1">
    <citation type="thesis" date="2020" institute="ProQuest LLC" country="789 East Eisenhower Parkway, Ann Arbor, MI, USA">
        <title>Comparative Genomics and Chromosome Evolution.</title>
        <authorList>
            <person name="Mudd A.B."/>
        </authorList>
    </citation>
    <scope>NUCLEOTIDE SEQUENCE</scope>
    <source>
        <strain evidence="7">HN-11 Male</strain>
        <tissue evidence="7">Kidney and liver</tissue>
    </source>
</reference>
<dbReference type="OrthoDB" id="2441647at2759"/>
<sequence>MSFQMSTGAPSWRSSSSSQTGAGDFRASGSRLQSLRSGFDLSAIRSVMESALPSFRSGVENLLQNNHQEAMQELNERLAGYLQRVRGLEEENRKLQEEIEDISAKKNAAPRDWETYQAPLQQLRKQVEDLNMDNAKLLLQIDNARLAADDFKVKLESEQVICDGVHKDTQGLRKMIDDTNFLRMKLESEVETLREELAHLQKDHKEEVAALQALIANNNMNIEVDAPKKPDLNESIAQIRSQYEKMAEQNRAEAENAYKNKFDALSQETNVNTKALEQAKNEVADLRRQLQSLEVERQTLQKTVDSLDRVLKDTEDHYGSNLTELNRLLTRLQDELAACRSDIERQVRDYEALLNLKSKLENEIQAYRSLLEGAADKNGPESLGKGAPSTIQKVTVTQHQIVDGEVVSKTSEETVK</sequence>
<evidence type="ECO:0000256" key="1">
    <source>
        <dbReference type="ARBA" id="ARBA00022754"/>
    </source>
</evidence>
<feature type="coiled-coil region" evidence="4">
    <location>
        <begin position="176"/>
        <end position="210"/>
    </location>
</feature>
<dbReference type="GO" id="GO:0005198">
    <property type="term" value="F:structural molecule activity"/>
    <property type="evidence" value="ECO:0007669"/>
    <property type="project" value="InterPro"/>
</dbReference>
<dbReference type="PANTHER" id="PTHR23239">
    <property type="entry name" value="INTERMEDIATE FILAMENT"/>
    <property type="match status" value="1"/>
</dbReference>
<dbReference type="EMBL" id="WNTK01000151">
    <property type="protein sequence ID" value="KAG9471392.1"/>
    <property type="molecule type" value="Genomic_DNA"/>
</dbReference>
<keyword evidence="1 3" id="KW-0403">Intermediate filament</keyword>
<comment type="caution">
    <text evidence="7">The sequence shown here is derived from an EMBL/GenBank/DDBJ whole genome shotgun (WGS) entry which is preliminary data.</text>
</comment>
<evidence type="ECO:0000259" key="6">
    <source>
        <dbReference type="PROSITE" id="PS51842"/>
    </source>
</evidence>
<dbReference type="Gene3D" id="1.20.5.500">
    <property type="entry name" value="Single helix bin"/>
    <property type="match status" value="1"/>
</dbReference>
<dbReference type="Gene3D" id="1.20.5.170">
    <property type="match status" value="1"/>
</dbReference>
<evidence type="ECO:0000313" key="7">
    <source>
        <dbReference type="EMBL" id="KAG9471392.1"/>
    </source>
</evidence>
<feature type="region of interest" description="Disordered" evidence="5">
    <location>
        <begin position="1"/>
        <end position="29"/>
    </location>
</feature>
<dbReference type="FunFam" id="1.20.5.500:FF:000001">
    <property type="entry name" value="Type II keratin 23"/>
    <property type="match status" value="1"/>
</dbReference>
<evidence type="ECO:0000256" key="3">
    <source>
        <dbReference type="RuleBase" id="RU000685"/>
    </source>
</evidence>
<dbReference type="AlphaFoldDB" id="A0A8J6EL44"/>
<dbReference type="Gene3D" id="1.20.5.1160">
    <property type="entry name" value="Vasodilator-stimulated phosphoprotein"/>
    <property type="match status" value="1"/>
</dbReference>
<evidence type="ECO:0000313" key="8">
    <source>
        <dbReference type="Proteomes" id="UP000770717"/>
    </source>
</evidence>
<dbReference type="Pfam" id="PF00038">
    <property type="entry name" value="Filament"/>
    <property type="match status" value="1"/>
</dbReference>
<comment type="similarity">
    <text evidence="3">Belongs to the intermediate filament family.</text>
</comment>
<dbReference type="InterPro" id="IPR002957">
    <property type="entry name" value="Keratin_I"/>
</dbReference>
<evidence type="ECO:0000256" key="4">
    <source>
        <dbReference type="SAM" id="Coils"/>
    </source>
</evidence>
<keyword evidence="2 4" id="KW-0175">Coiled coil</keyword>
<dbReference type="PANTHER" id="PTHR23239:SF358">
    <property type="entry name" value="KERATIN, TYPE I CYTOSKELETAL 18"/>
    <property type="match status" value="1"/>
</dbReference>
<keyword evidence="8" id="KW-1185">Reference proteome</keyword>
<organism evidence="7 8">
    <name type="scientific">Eleutherodactylus coqui</name>
    <name type="common">Puerto Rican coqui</name>
    <dbReference type="NCBI Taxonomy" id="57060"/>
    <lineage>
        <taxon>Eukaryota</taxon>
        <taxon>Metazoa</taxon>
        <taxon>Chordata</taxon>
        <taxon>Craniata</taxon>
        <taxon>Vertebrata</taxon>
        <taxon>Euteleostomi</taxon>
        <taxon>Amphibia</taxon>
        <taxon>Batrachia</taxon>
        <taxon>Anura</taxon>
        <taxon>Neobatrachia</taxon>
        <taxon>Hyloidea</taxon>
        <taxon>Eleutherodactylidae</taxon>
        <taxon>Eleutherodactylinae</taxon>
        <taxon>Eleutherodactylus</taxon>
        <taxon>Eleutherodactylus</taxon>
    </lineage>
</organism>
<feature type="coiled-coil region" evidence="4">
    <location>
        <begin position="236"/>
        <end position="377"/>
    </location>
</feature>
<name>A0A8J6EL44_ELECQ</name>
<dbReference type="PRINTS" id="PR01248">
    <property type="entry name" value="TYPE1KERATIN"/>
</dbReference>